<dbReference type="Proteomes" id="UP000265080">
    <property type="component" value="Chromosome 21"/>
</dbReference>
<dbReference type="GO" id="GO:0042995">
    <property type="term" value="C:cell projection"/>
    <property type="evidence" value="ECO:0007669"/>
    <property type="project" value="TreeGrafter"/>
</dbReference>
<feature type="transmembrane region" description="Helical" evidence="9">
    <location>
        <begin position="514"/>
        <end position="540"/>
    </location>
</feature>
<accession>A0A3P8T7M3</accession>
<evidence type="ECO:0000256" key="8">
    <source>
        <dbReference type="RuleBase" id="RU003732"/>
    </source>
</evidence>
<feature type="binding site" evidence="6">
    <location>
        <position position="70"/>
    </location>
    <ligand>
        <name>Na(+)</name>
        <dbReference type="ChEBI" id="CHEBI:29101"/>
        <label>1</label>
    </ligand>
</feature>
<feature type="transmembrane region" description="Helical" evidence="9">
    <location>
        <begin position="480"/>
        <end position="502"/>
    </location>
</feature>
<evidence type="ECO:0000256" key="2">
    <source>
        <dbReference type="ARBA" id="ARBA00022448"/>
    </source>
</evidence>
<feature type="transmembrane region" description="Helical" evidence="9">
    <location>
        <begin position="272"/>
        <end position="289"/>
    </location>
</feature>
<dbReference type="GO" id="GO:0005886">
    <property type="term" value="C:plasma membrane"/>
    <property type="evidence" value="ECO:0007669"/>
    <property type="project" value="TreeGrafter"/>
</dbReference>
<reference evidence="10" key="2">
    <citation type="submission" date="2025-08" db="UniProtKB">
        <authorList>
            <consortium name="Ensembl"/>
        </authorList>
    </citation>
    <scope>IDENTIFICATION</scope>
</reference>
<dbReference type="PROSITE" id="PS00610">
    <property type="entry name" value="NA_NEUROTRAN_SYMP_1"/>
    <property type="match status" value="1"/>
</dbReference>
<dbReference type="SUPFAM" id="SSF161070">
    <property type="entry name" value="SNF-like"/>
    <property type="match status" value="1"/>
</dbReference>
<feature type="transmembrane region" description="Helical" evidence="9">
    <location>
        <begin position="360"/>
        <end position="392"/>
    </location>
</feature>
<dbReference type="CDD" id="cd11496">
    <property type="entry name" value="SLC6sbd-TauT-like"/>
    <property type="match status" value="1"/>
</dbReference>
<keyword evidence="6" id="KW-0915">Sodium</keyword>
<feature type="transmembrane region" description="Helical" evidence="9">
    <location>
        <begin position="404"/>
        <end position="422"/>
    </location>
</feature>
<feature type="transmembrane region" description="Helical" evidence="9">
    <location>
        <begin position="301"/>
        <end position="325"/>
    </location>
</feature>
<comment type="subcellular location">
    <subcellularLocation>
        <location evidence="1">Membrane</location>
        <topology evidence="1">Multi-pass membrane protein</topology>
    </subcellularLocation>
</comment>
<evidence type="ECO:0000256" key="4">
    <source>
        <dbReference type="ARBA" id="ARBA00022989"/>
    </source>
</evidence>
<feature type="transmembrane region" description="Helical" evidence="9">
    <location>
        <begin position="434"/>
        <end position="459"/>
    </location>
</feature>
<feature type="binding site" evidence="6">
    <location>
        <position position="63"/>
    </location>
    <ligand>
        <name>Na(+)</name>
        <dbReference type="ChEBI" id="CHEBI:29101"/>
        <label>1</label>
    </ligand>
</feature>
<proteinExistence type="inferred from homology"/>
<organism evidence="10 11">
    <name type="scientific">Amphiprion percula</name>
    <name type="common">Orange clownfish</name>
    <name type="synonym">Lutjanus percula</name>
    <dbReference type="NCBI Taxonomy" id="161767"/>
    <lineage>
        <taxon>Eukaryota</taxon>
        <taxon>Metazoa</taxon>
        <taxon>Chordata</taxon>
        <taxon>Craniata</taxon>
        <taxon>Vertebrata</taxon>
        <taxon>Euteleostomi</taxon>
        <taxon>Actinopterygii</taxon>
        <taxon>Neopterygii</taxon>
        <taxon>Teleostei</taxon>
        <taxon>Neoteleostei</taxon>
        <taxon>Acanthomorphata</taxon>
        <taxon>Ovalentaria</taxon>
        <taxon>Pomacentridae</taxon>
        <taxon>Amphiprion</taxon>
    </lineage>
</organism>
<evidence type="ECO:0000256" key="5">
    <source>
        <dbReference type="ARBA" id="ARBA00023136"/>
    </source>
</evidence>
<keyword evidence="11" id="KW-1185">Reference proteome</keyword>
<dbReference type="GO" id="GO:0005332">
    <property type="term" value="F:gamma-aminobutyric acid:sodium:chloride symporter activity"/>
    <property type="evidence" value="ECO:0007669"/>
    <property type="project" value="TreeGrafter"/>
</dbReference>
<dbReference type="GeneTree" id="ENSGT00940000157478"/>
<dbReference type="Pfam" id="PF00209">
    <property type="entry name" value="SNF"/>
    <property type="match status" value="2"/>
</dbReference>
<evidence type="ECO:0000256" key="1">
    <source>
        <dbReference type="ARBA" id="ARBA00004141"/>
    </source>
</evidence>
<keyword evidence="6" id="KW-0479">Metal-binding</keyword>
<evidence type="ECO:0000256" key="9">
    <source>
        <dbReference type="SAM" id="Phobius"/>
    </source>
</evidence>
<keyword evidence="7" id="KW-1015">Disulfide bond</keyword>
<evidence type="ECO:0000256" key="3">
    <source>
        <dbReference type="ARBA" id="ARBA00022692"/>
    </source>
</evidence>
<dbReference type="GO" id="GO:0046872">
    <property type="term" value="F:metal ion binding"/>
    <property type="evidence" value="ECO:0007669"/>
    <property type="project" value="UniProtKB-KW"/>
</dbReference>
<keyword evidence="4 9" id="KW-1133">Transmembrane helix</keyword>
<dbReference type="PANTHER" id="PTHR11616">
    <property type="entry name" value="SODIUM/CHLORIDE DEPENDENT TRANSPORTER"/>
    <property type="match status" value="1"/>
</dbReference>
<keyword evidence="2 8" id="KW-0813">Transport</keyword>
<feature type="binding site" evidence="6">
    <location>
        <position position="307"/>
    </location>
    <ligand>
        <name>Na(+)</name>
        <dbReference type="ChEBI" id="CHEBI:29101"/>
        <label>1</label>
    </ligand>
</feature>
<protein>
    <recommendedName>
        <fullName evidence="8">Transporter</fullName>
    </recommendedName>
</protein>
<reference evidence="10 11" key="1">
    <citation type="submission" date="2018-03" db="EMBL/GenBank/DDBJ databases">
        <title>Finding Nemo's genes: A chromosome-scale reference assembly of the genome of the orange clownfish Amphiprion percula.</title>
        <authorList>
            <person name="Lehmann R."/>
        </authorList>
    </citation>
    <scope>NUCLEOTIDE SEQUENCE</scope>
</reference>
<dbReference type="PROSITE" id="PS50267">
    <property type="entry name" value="NA_NEUROTRAN_SYMP_3"/>
    <property type="match status" value="1"/>
</dbReference>
<evidence type="ECO:0000256" key="7">
    <source>
        <dbReference type="PIRSR" id="PIRSR600175-2"/>
    </source>
</evidence>
<comment type="similarity">
    <text evidence="8">Belongs to the sodium:neurotransmitter symporter (SNF) (TC 2.A.22) family.</text>
</comment>
<feature type="binding site" evidence="6">
    <location>
        <position position="376"/>
    </location>
    <ligand>
        <name>Na(+)</name>
        <dbReference type="ChEBI" id="CHEBI:29101"/>
        <label>1</label>
    </ligand>
</feature>
<keyword evidence="8" id="KW-0769">Symport</keyword>
<dbReference type="InterPro" id="IPR037272">
    <property type="entry name" value="SNS_sf"/>
</dbReference>
<dbReference type="PRINTS" id="PR00176">
    <property type="entry name" value="NANEUSMPORT"/>
</dbReference>
<keyword evidence="3 8" id="KW-0812">Transmembrane</keyword>
<feature type="transmembrane region" description="Helical" evidence="9">
    <location>
        <begin position="136"/>
        <end position="158"/>
    </location>
</feature>
<dbReference type="AlphaFoldDB" id="A0A3P8T7M3"/>
<feature type="transmembrane region" description="Helical" evidence="9">
    <location>
        <begin position="55"/>
        <end position="72"/>
    </location>
</feature>
<keyword evidence="5 9" id="KW-0472">Membrane</keyword>
<dbReference type="InterPro" id="IPR000175">
    <property type="entry name" value="Na/ntran_symport"/>
</dbReference>
<feature type="transmembrane region" description="Helical" evidence="9">
    <location>
        <begin position="84"/>
        <end position="104"/>
    </location>
</feature>
<feature type="disulfide bond" evidence="7">
    <location>
        <begin position="169"/>
        <end position="178"/>
    </location>
</feature>
<dbReference type="PANTHER" id="PTHR11616:SF111">
    <property type="entry name" value="SODIUM- AND CHLORIDE-DEPENDENT GABA TRANSPORTER 2"/>
    <property type="match status" value="1"/>
</dbReference>
<dbReference type="Ensembl" id="ENSAPET00000020929.1">
    <property type="protein sequence ID" value="ENSAPEP00000020384.1"/>
    <property type="gene ID" value="ENSAPEG00000014405.1"/>
</dbReference>
<name>A0A3P8T7M3_AMPPE</name>
<evidence type="ECO:0000256" key="6">
    <source>
        <dbReference type="PIRSR" id="PIRSR600175-1"/>
    </source>
</evidence>
<evidence type="ECO:0000313" key="10">
    <source>
        <dbReference type="Ensembl" id="ENSAPEP00000020384.1"/>
    </source>
</evidence>
<reference evidence="10" key="3">
    <citation type="submission" date="2025-09" db="UniProtKB">
        <authorList>
            <consortium name="Ensembl"/>
        </authorList>
    </citation>
    <scope>IDENTIFICATION</scope>
</reference>
<feature type="transmembrane region" description="Helical" evidence="9">
    <location>
        <begin position="225"/>
        <end position="252"/>
    </location>
</feature>
<feature type="binding site" evidence="6">
    <location>
        <position position="375"/>
    </location>
    <ligand>
        <name>Na(+)</name>
        <dbReference type="ChEBI" id="CHEBI:29101"/>
        <label>1</label>
    </ligand>
</feature>
<sequence length="594" mass="67095">MTLISPLYNGAILLTVSCTGDSAKAGLPNGISHAKDMLPPSEEKMEERGQWSNKLEFILSVAGSIIGLGNMWRFPYLCYKNGGGAFLIPYLIFLFTCGVPVFFLETALGQFTSEGGITCWRKISPLFEGLGYGTQVIVTLLNFYYIIVLAWGIFYLSFSFSWDLAWSSCNNTWNTENCVEFQRRNTSINQTINLNTTSPVMEFWERRALRISPGIDHMGSLNWDLALCLLIAWRGILGLTLPGAGIGIQFYLYPDLGRLSDPQVWMDAGTQIFFSYAICLGSLTALGSYNKYNNNCYRDCLSLCFLNSGTSFVAGFAIFSILGFMSYEQNVPISEVAESGPGLAFIAYPRAVSMMPFSPLWAALFFIMIVFLGLDSQFVCVESLVTAIVDMYPAVFRRKNRRELFLLVVVLFSFLMGLIMLMEGGMYVFQLFDYYAASGMCLLFMAIFETVCIAWVYGADRFYDNIEDMIGYRPGPYIKYCWLFFTPATCIGTFAFSLIKYTPLKYNNEYVYPWWGYVIGWLLALSSMVCIPLWMAIFLISFNKDRIQLLITPSDDLPKTKREQERLLAIFTPETDTAKSTNGYFPVSETDSNL</sequence>
<feature type="binding site" evidence="6">
    <location>
        <position position="275"/>
    </location>
    <ligand>
        <name>Na(+)</name>
        <dbReference type="ChEBI" id="CHEBI:29101"/>
        <label>1</label>
    </ligand>
</feature>
<feature type="binding site" evidence="6">
    <location>
        <position position="372"/>
    </location>
    <ligand>
        <name>Na(+)</name>
        <dbReference type="ChEBI" id="CHEBI:29101"/>
        <label>1</label>
    </ligand>
</feature>
<evidence type="ECO:0000313" key="11">
    <source>
        <dbReference type="Proteomes" id="UP000265080"/>
    </source>
</evidence>